<protein>
    <recommendedName>
        <fullName evidence="5">DUF4604 domain-containing protein</fullName>
    </recommendedName>
</protein>
<dbReference type="EnsemblProtists" id="EKX38110">
    <property type="protein sequence ID" value="EKX38110"/>
    <property type="gene ID" value="GUITHDRAFT_144425"/>
</dbReference>
<feature type="region of interest" description="Disordered" evidence="1">
    <location>
        <begin position="41"/>
        <end position="180"/>
    </location>
</feature>
<dbReference type="PaxDb" id="55529-EKX38110"/>
<dbReference type="RefSeq" id="XP_005825090.1">
    <property type="nucleotide sequence ID" value="XM_005825033.1"/>
</dbReference>
<dbReference type="GeneID" id="17294882"/>
<evidence type="ECO:0000256" key="1">
    <source>
        <dbReference type="SAM" id="MobiDB-lite"/>
    </source>
</evidence>
<feature type="region of interest" description="Disordered" evidence="1">
    <location>
        <begin position="1"/>
        <end position="29"/>
    </location>
</feature>
<reference evidence="4" key="2">
    <citation type="submission" date="2012-11" db="EMBL/GenBank/DDBJ databases">
        <authorList>
            <person name="Kuo A."/>
            <person name="Curtis B.A."/>
            <person name="Tanifuji G."/>
            <person name="Burki F."/>
            <person name="Gruber A."/>
            <person name="Irimia M."/>
            <person name="Maruyama S."/>
            <person name="Arias M.C."/>
            <person name="Ball S.G."/>
            <person name="Gile G.H."/>
            <person name="Hirakawa Y."/>
            <person name="Hopkins J.F."/>
            <person name="Rensing S.A."/>
            <person name="Schmutz J."/>
            <person name="Symeonidi A."/>
            <person name="Elias M."/>
            <person name="Eveleigh R.J."/>
            <person name="Herman E.K."/>
            <person name="Klute M.J."/>
            <person name="Nakayama T."/>
            <person name="Obornik M."/>
            <person name="Reyes-Prieto A."/>
            <person name="Armbrust E.V."/>
            <person name="Aves S.J."/>
            <person name="Beiko R.G."/>
            <person name="Coutinho P."/>
            <person name="Dacks J.B."/>
            <person name="Durnford D.G."/>
            <person name="Fast N.M."/>
            <person name="Green B.R."/>
            <person name="Grisdale C."/>
            <person name="Hempe F."/>
            <person name="Henrissat B."/>
            <person name="Hoppner M.P."/>
            <person name="Ishida K.-I."/>
            <person name="Kim E."/>
            <person name="Koreny L."/>
            <person name="Kroth P.G."/>
            <person name="Liu Y."/>
            <person name="Malik S.-B."/>
            <person name="Maier U.G."/>
            <person name="McRose D."/>
            <person name="Mock T."/>
            <person name="Neilson J.A."/>
            <person name="Onodera N.T."/>
            <person name="Poole A.M."/>
            <person name="Pritham E.J."/>
            <person name="Richards T.A."/>
            <person name="Rocap G."/>
            <person name="Roy S.W."/>
            <person name="Sarai C."/>
            <person name="Schaack S."/>
            <person name="Shirato S."/>
            <person name="Slamovits C.H."/>
            <person name="Spencer D.F."/>
            <person name="Suzuki S."/>
            <person name="Worden A.Z."/>
            <person name="Zauner S."/>
            <person name="Barry K."/>
            <person name="Bell C."/>
            <person name="Bharti A.K."/>
            <person name="Crow J.A."/>
            <person name="Grimwood J."/>
            <person name="Kramer R."/>
            <person name="Lindquist E."/>
            <person name="Lucas S."/>
            <person name="Salamov A."/>
            <person name="McFadden G.I."/>
            <person name="Lane C.E."/>
            <person name="Keeling P.J."/>
            <person name="Gray M.W."/>
            <person name="Grigoriev I.V."/>
            <person name="Archibald J.M."/>
        </authorList>
    </citation>
    <scope>NUCLEOTIDE SEQUENCE</scope>
    <source>
        <strain evidence="4">CCMP2712</strain>
    </source>
</reference>
<name>L1IQL0_GUITC</name>
<evidence type="ECO:0000313" key="4">
    <source>
        <dbReference type="Proteomes" id="UP000011087"/>
    </source>
</evidence>
<feature type="compositionally biased region" description="Acidic residues" evidence="1">
    <location>
        <begin position="66"/>
        <end position="76"/>
    </location>
</feature>
<accession>L1IQL0</accession>
<dbReference type="AlphaFoldDB" id="L1IQL0"/>
<gene>
    <name evidence="2" type="ORF">GUITHDRAFT_144425</name>
</gene>
<reference evidence="3" key="3">
    <citation type="submission" date="2015-06" db="UniProtKB">
        <authorList>
            <consortium name="EnsemblProtists"/>
        </authorList>
    </citation>
    <scope>IDENTIFICATION</scope>
</reference>
<organism evidence="2">
    <name type="scientific">Guillardia theta (strain CCMP2712)</name>
    <name type="common">Cryptophyte</name>
    <dbReference type="NCBI Taxonomy" id="905079"/>
    <lineage>
        <taxon>Eukaryota</taxon>
        <taxon>Cryptophyceae</taxon>
        <taxon>Pyrenomonadales</taxon>
        <taxon>Geminigeraceae</taxon>
        <taxon>Guillardia</taxon>
    </lineage>
</organism>
<sequence>MGRHGYGEDGINRQDKSISGIGGRGGAPQFTAYVPKFLRELGGSSAPEGSIAGRKRSQQAKFGPVDQEEESEEERDYDGLASKIQQDGGSIVLPEELGRNARTIKRTKRAGDKEAAVTEEKKDEGKAKEEEEEEKIEYDEHGNPKIKFKKREKEAKPPTKSKGKGVKNVKLLSFDDEEGE</sequence>
<evidence type="ECO:0000313" key="3">
    <source>
        <dbReference type="EnsemblProtists" id="EKX38110"/>
    </source>
</evidence>
<feature type="compositionally biased region" description="Basic and acidic residues" evidence="1">
    <location>
        <begin position="1"/>
        <end position="16"/>
    </location>
</feature>
<dbReference type="HOGENOM" id="CLU_1499060_0_0_1"/>
<dbReference type="Proteomes" id="UP000011087">
    <property type="component" value="Unassembled WGS sequence"/>
</dbReference>
<proteinExistence type="predicted"/>
<keyword evidence="4" id="KW-1185">Reference proteome</keyword>
<evidence type="ECO:0008006" key="5">
    <source>
        <dbReference type="Google" id="ProtNLM"/>
    </source>
</evidence>
<dbReference type="EMBL" id="JH993051">
    <property type="protein sequence ID" value="EKX38110.1"/>
    <property type="molecule type" value="Genomic_DNA"/>
</dbReference>
<reference evidence="2 4" key="1">
    <citation type="journal article" date="2012" name="Nature">
        <title>Algal genomes reveal evolutionary mosaicism and the fate of nucleomorphs.</title>
        <authorList>
            <consortium name="DOE Joint Genome Institute"/>
            <person name="Curtis B.A."/>
            <person name="Tanifuji G."/>
            <person name="Burki F."/>
            <person name="Gruber A."/>
            <person name="Irimia M."/>
            <person name="Maruyama S."/>
            <person name="Arias M.C."/>
            <person name="Ball S.G."/>
            <person name="Gile G.H."/>
            <person name="Hirakawa Y."/>
            <person name="Hopkins J.F."/>
            <person name="Kuo A."/>
            <person name="Rensing S.A."/>
            <person name="Schmutz J."/>
            <person name="Symeonidi A."/>
            <person name="Elias M."/>
            <person name="Eveleigh R.J."/>
            <person name="Herman E.K."/>
            <person name="Klute M.J."/>
            <person name="Nakayama T."/>
            <person name="Obornik M."/>
            <person name="Reyes-Prieto A."/>
            <person name="Armbrust E.V."/>
            <person name="Aves S.J."/>
            <person name="Beiko R.G."/>
            <person name="Coutinho P."/>
            <person name="Dacks J.B."/>
            <person name="Durnford D.G."/>
            <person name="Fast N.M."/>
            <person name="Green B.R."/>
            <person name="Grisdale C.J."/>
            <person name="Hempel F."/>
            <person name="Henrissat B."/>
            <person name="Hoppner M.P."/>
            <person name="Ishida K."/>
            <person name="Kim E."/>
            <person name="Koreny L."/>
            <person name="Kroth P.G."/>
            <person name="Liu Y."/>
            <person name="Malik S.B."/>
            <person name="Maier U.G."/>
            <person name="McRose D."/>
            <person name="Mock T."/>
            <person name="Neilson J.A."/>
            <person name="Onodera N.T."/>
            <person name="Poole A.M."/>
            <person name="Pritham E.J."/>
            <person name="Richards T.A."/>
            <person name="Rocap G."/>
            <person name="Roy S.W."/>
            <person name="Sarai C."/>
            <person name="Schaack S."/>
            <person name="Shirato S."/>
            <person name="Slamovits C.H."/>
            <person name="Spencer D.F."/>
            <person name="Suzuki S."/>
            <person name="Worden A.Z."/>
            <person name="Zauner S."/>
            <person name="Barry K."/>
            <person name="Bell C."/>
            <person name="Bharti A.K."/>
            <person name="Crow J.A."/>
            <person name="Grimwood J."/>
            <person name="Kramer R."/>
            <person name="Lindquist E."/>
            <person name="Lucas S."/>
            <person name="Salamov A."/>
            <person name="McFadden G.I."/>
            <person name="Lane C.E."/>
            <person name="Keeling P.J."/>
            <person name="Gray M.W."/>
            <person name="Grigoriev I.V."/>
            <person name="Archibald J.M."/>
        </authorList>
    </citation>
    <scope>NUCLEOTIDE SEQUENCE</scope>
    <source>
        <strain evidence="2 4">CCMP2712</strain>
    </source>
</reference>
<feature type="compositionally biased region" description="Basic and acidic residues" evidence="1">
    <location>
        <begin position="109"/>
        <end position="129"/>
    </location>
</feature>
<evidence type="ECO:0000313" key="2">
    <source>
        <dbReference type="EMBL" id="EKX38110.1"/>
    </source>
</evidence>
<dbReference type="KEGG" id="gtt:GUITHDRAFT_144425"/>